<keyword evidence="1" id="KW-0175">Coiled coil</keyword>
<sequence>MRSISPNAYQSNKDSFSSQPQQQQQQKAILKPVVYEAVHVPVNEQIVHANNFRINMSPTHVAPPSGQTVYRTIQSPNHPIPQQIIQQIQNIQTFPQQKDLKLQTSVAEFQVPQSQSQETNSIKSDDRIYREFEDRIRVIRNESDSWKQKFIISENDKVKQLQDMENHYKMEMHNQSQQLKQFYQVTMNELNDELKHLQRELDNSNKETEKARKKCHQLEMDQFELKTQIVDSNAQKDQAQKELVRMTNLYQRIKIDMDEMRTQQEIMKKRIINEQELEKLKEIINQRENEIDDLKMRNSQLEILGIDVRKLDTQNHELQNQLEILQSQISIYETKIIEQRNEIDNLNSINKRINNQLQEKKNHDKLSKTIYEQEMLNQLNQAQVLSQEKDNQIKSLNIQLSQSQLKYDQLQQQIISIRENYEQELTEARMKQGKFEQEFQDDITQKFQLMSREIQQLQQERQQLLNDLSQQSQQKIRLDQKLQQQQKEIDNFNYQSQLRNKELVDNQETINQMSKQVTNLSKEKQNLQEQIHKLHYQYQDFNKVNYYYEKVLCSIEMEALRERLDNALSELETIKANQLSMYKFS</sequence>
<evidence type="ECO:0000313" key="3">
    <source>
        <dbReference type="EMBL" id="CAD8059544.1"/>
    </source>
</evidence>
<name>A0A8S1L9L9_PARPR</name>
<accession>A0A8S1L9L9</accession>
<comment type="caution">
    <text evidence="3">The sequence shown here is derived from an EMBL/GenBank/DDBJ whole genome shotgun (WGS) entry which is preliminary data.</text>
</comment>
<feature type="compositionally biased region" description="Polar residues" evidence="2">
    <location>
        <begin position="1"/>
        <end position="18"/>
    </location>
</feature>
<dbReference type="AlphaFoldDB" id="A0A8S1L9L9"/>
<keyword evidence="4" id="KW-1185">Reference proteome</keyword>
<gene>
    <name evidence="3" type="ORF">PPRIM_AZ9-3.1.T0290043</name>
</gene>
<evidence type="ECO:0000256" key="1">
    <source>
        <dbReference type="SAM" id="Coils"/>
    </source>
</evidence>
<evidence type="ECO:0000256" key="2">
    <source>
        <dbReference type="SAM" id="MobiDB-lite"/>
    </source>
</evidence>
<feature type="coiled-coil region" evidence="1">
    <location>
        <begin position="180"/>
        <end position="363"/>
    </location>
</feature>
<protein>
    <submittedName>
        <fullName evidence="3">Uncharacterized protein</fullName>
    </submittedName>
</protein>
<proteinExistence type="predicted"/>
<dbReference type="OMA" id="ARMKQGK"/>
<dbReference type="EMBL" id="CAJJDM010000028">
    <property type="protein sequence ID" value="CAD8059544.1"/>
    <property type="molecule type" value="Genomic_DNA"/>
</dbReference>
<feature type="region of interest" description="Disordered" evidence="2">
    <location>
        <begin position="1"/>
        <end position="24"/>
    </location>
</feature>
<evidence type="ECO:0000313" key="4">
    <source>
        <dbReference type="Proteomes" id="UP000688137"/>
    </source>
</evidence>
<dbReference type="Proteomes" id="UP000688137">
    <property type="component" value="Unassembled WGS sequence"/>
</dbReference>
<reference evidence="3" key="1">
    <citation type="submission" date="2021-01" db="EMBL/GenBank/DDBJ databases">
        <authorList>
            <consortium name="Genoscope - CEA"/>
            <person name="William W."/>
        </authorList>
    </citation>
    <scope>NUCLEOTIDE SEQUENCE</scope>
</reference>
<organism evidence="3 4">
    <name type="scientific">Paramecium primaurelia</name>
    <dbReference type="NCBI Taxonomy" id="5886"/>
    <lineage>
        <taxon>Eukaryota</taxon>
        <taxon>Sar</taxon>
        <taxon>Alveolata</taxon>
        <taxon>Ciliophora</taxon>
        <taxon>Intramacronucleata</taxon>
        <taxon>Oligohymenophorea</taxon>
        <taxon>Peniculida</taxon>
        <taxon>Parameciidae</taxon>
        <taxon>Paramecium</taxon>
    </lineage>
</organism>
<feature type="coiled-coil region" evidence="1">
    <location>
        <begin position="393"/>
        <end position="577"/>
    </location>
</feature>